<name>A0ABQ3BK17_9FLAO</name>
<comment type="caution">
    <text evidence="1">The sequence shown here is derived from an EMBL/GenBank/DDBJ whole genome shotgun (WGS) entry which is preliminary data.</text>
</comment>
<gene>
    <name evidence="1" type="ORF">GCM10008088_02460</name>
</gene>
<organism evidence="1 2">
    <name type="scientific">Mesonia mobilis</name>
    <dbReference type="NCBI Taxonomy" id="369791"/>
    <lineage>
        <taxon>Bacteria</taxon>
        <taxon>Pseudomonadati</taxon>
        <taxon>Bacteroidota</taxon>
        <taxon>Flavobacteriia</taxon>
        <taxon>Flavobacteriales</taxon>
        <taxon>Flavobacteriaceae</taxon>
        <taxon>Mesonia</taxon>
    </lineage>
</organism>
<dbReference type="EMBL" id="BMWY01000001">
    <property type="protein sequence ID" value="GGZ44850.1"/>
    <property type="molecule type" value="Genomic_DNA"/>
</dbReference>
<reference evidence="2" key="1">
    <citation type="journal article" date="2019" name="Int. J. Syst. Evol. Microbiol.">
        <title>The Global Catalogue of Microorganisms (GCM) 10K type strain sequencing project: providing services to taxonomists for standard genome sequencing and annotation.</title>
        <authorList>
            <consortium name="The Broad Institute Genomics Platform"/>
            <consortium name="The Broad Institute Genome Sequencing Center for Infectious Disease"/>
            <person name="Wu L."/>
            <person name="Ma J."/>
        </authorList>
    </citation>
    <scope>NUCLEOTIDE SEQUENCE [LARGE SCALE GENOMIC DNA]</scope>
    <source>
        <strain evidence="2">KCTC 12708</strain>
    </source>
</reference>
<keyword evidence="2" id="KW-1185">Reference proteome</keyword>
<sequence length="496" mass="57226">MKKTIAIISVFLLLIAGYFVAQLVAKNKIEKTLAKEIEFKEVSVNLLGGKVEVLQAKYDKNAKSLITDKIEVNGFSYYQFLVNNKIEVDELLVNDVEVVMTSASKKDANQQNSKSNFDKEVVVKNVNVNGTFRFQQDSLRTLKVQHFDVAIDSLGLNSKTLKETIPFQYKDYKIQINKIAYTVNQLQDVMVKEALIQPSVITFNTIEYKPRFSREKYVEVIPYEKDLMNLKMKQLQINDYDYSITEDFKLFAARYIELDSLDFSIYRDKTVRDDTREKDLYSKMLREMKLKLAIDSVKVKNTHLEYEELIQKSRPPGRIFFDDLNMNIYTITNQNLDRADFPETKINVNTSFMGKSPFKVDWNFKINDENDVFTISGNSFNIPEGSINSFFAPAMGMKTHGTVNELYFNFRGNSDQASGDLQIAYEDFKIDALKKGSNEKNKFLSAIVSLVVKKDSKANGETKANPEAVKRNKTKSFWNYFWKCLEAGLREAVMKF</sequence>
<dbReference type="RefSeq" id="WP_027885866.1">
    <property type="nucleotide sequence ID" value="NZ_BMWY01000001.1"/>
</dbReference>
<protein>
    <recommendedName>
        <fullName evidence="3">DUF748 domain-containing protein</fullName>
    </recommendedName>
</protein>
<evidence type="ECO:0000313" key="2">
    <source>
        <dbReference type="Proteomes" id="UP000615593"/>
    </source>
</evidence>
<dbReference type="Proteomes" id="UP000615593">
    <property type="component" value="Unassembled WGS sequence"/>
</dbReference>
<evidence type="ECO:0008006" key="3">
    <source>
        <dbReference type="Google" id="ProtNLM"/>
    </source>
</evidence>
<evidence type="ECO:0000313" key="1">
    <source>
        <dbReference type="EMBL" id="GGZ44850.1"/>
    </source>
</evidence>
<dbReference type="GeneID" id="94367889"/>
<proteinExistence type="predicted"/>
<accession>A0ABQ3BK17</accession>